<evidence type="ECO:0000313" key="22">
    <source>
        <dbReference type="Proteomes" id="UP000002774"/>
    </source>
</evidence>
<dbReference type="eggNOG" id="COG3206">
    <property type="taxonomic scope" value="Bacteria"/>
</dbReference>
<dbReference type="EC" id="2.7.10.2" evidence="4"/>
<gene>
    <name evidence="21" type="ORF">Mucpa_4616</name>
</gene>
<evidence type="ECO:0000256" key="4">
    <source>
        <dbReference type="ARBA" id="ARBA00011903"/>
    </source>
</evidence>
<dbReference type="Gene3D" id="3.40.50.300">
    <property type="entry name" value="P-loop containing nucleotide triphosphate hydrolases"/>
    <property type="match status" value="1"/>
</dbReference>
<dbReference type="GO" id="GO:0004715">
    <property type="term" value="F:non-membrane spanning protein tyrosine kinase activity"/>
    <property type="evidence" value="ECO:0007669"/>
    <property type="project" value="UniProtKB-EC"/>
</dbReference>
<comment type="similarity">
    <text evidence="3">Belongs to the etk/wzc family.</text>
</comment>
<keyword evidence="9" id="KW-0547">Nucleotide-binding</keyword>
<evidence type="ECO:0000256" key="2">
    <source>
        <dbReference type="ARBA" id="ARBA00007316"/>
    </source>
</evidence>
<evidence type="ECO:0000259" key="18">
    <source>
        <dbReference type="Pfam" id="PF02706"/>
    </source>
</evidence>
<dbReference type="EMBL" id="CM001403">
    <property type="protein sequence ID" value="EHQ28705.1"/>
    <property type="molecule type" value="Genomic_DNA"/>
</dbReference>
<dbReference type="HOGENOM" id="CLU_009912_6_0_10"/>
<evidence type="ECO:0000256" key="7">
    <source>
        <dbReference type="ARBA" id="ARBA00022679"/>
    </source>
</evidence>
<feature type="transmembrane region" description="Helical" evidence="17">
    <location>
        <begin position="28"/>
        <end position="49"/>
    </location>
</feature>
<feature type="coiled-coil region" evidence="16">
    <location>
        <begin position="242"/>
        <end position="295"/>
    </location>
</feature>
<keyword evidence="7" id="KW-0808">Transferase</keyword>
<keyword evidence="8 17" id="KW-0812">Transmembrane</keyword>
<reference evidence="21" key="1">
    <citation type="submission" date="2011-09" db="EMBL/GenBank/DDBJ databases">
        <title>The permanent draft genome of Mucilaginibacter paludis DSM 18603.</title>
        <authorList>
            <consortium name="US DOE Joint Genome Institute (JGI-PGF)"/>
            <person name="Lucas S."/>
            <person name="Han J."/>
            <person name="Lapidus A."/>
            <person name="Bruce D."/>
            <person name="Goodwin L."/>
            <person name="Pitluck S."/>
            <person name="Peters L."/>
            <person name="Kyrpides N."/>
            <person name="Mavromatis K."/>
            <person name="Ivanova N."/>
            <person name="Mikhailova N."/>
            <person name="Held B."/>
            <person name="Detter J.C."/>
            <person name="Tapia R."/>
            <person name="Han C."/>
            <person name="Land M."/>
            <person name="Hauser L."/>
            <person name="Markowitz V."/>
            <person name="Cheng J.-F."/>
            <person name="Hugenholtz P."/>
            <person name="Woyke T."/>
            <person name="Wu D."/>
            <person name="Tindall B."/>
            <person name="Brambilla E."/>
            <person name="Klenk H.-P."/>
            <person name="Eisen J.A."/>
        </authorList>
    </citation>
    <scope>NUCLEOTIDE SEQUENCE [LARGE SCALE GENOMIC DNA]</scope>
    <source>
        <strain evidence="21">DSM 18603</strain>
    </source>
</reference>
<evidence type="ECO:0000256" key="12">
    <source>
        <dbReference type="ARBA" id="ARBA00022989"/>
    </source>
</evidence>
<dbReference type="InterPro" id="IPR025669">
    <property type="entry name" value="AAA_dom"/>
</dbReference>
<keyword evidence="14" id="KW-0829">Tyrosine-protein kinase</keyword>
<evidence type="ECO:0000259" key="19">
    <source>
        <dbReference type="Pfam" id="PF13614"/>
    </source>
</evidence>
<feature type="domain" description="Tyrosine-protein kinase G-rich" evidence="20">
    <location>
        <begin position="434"/>
        <end position="510"/>
    </location>
</feature>
<evidence type="ECO:0000256" key="15">
    <source>
        <dbReference type="ARBA" id="ARBA00051245"/>
    </source>
</evidence>
<dbReference type="PANTHER" id="PTHR32309">
    <property type="entry name" value="TYROSINE-PROTEIN KINASE"/>
    <property type="match status" value="1"/>
</dbReference>
<evidence type="ECO:0000313" key="21">
    <source>
        <dbReference type="EMBL" id="EHQ28705.1"/>
    </source>
</evidence>
<proteinExistence type="inferred from homology"/>
<feature type="domain" description="AAA" evidence="19">
    <location>
        <begin position="601"/>
        <end position="718"/>
    </location>
</feature>
<dbReference type="InterPro" id="IPR027417">
    <property type="entry name" value="P-loop_NTPase"/>
</dbReference>
<dbReference type="OrthoDB" id="9794577at2"/>
<keyword evidence="13 17" id="KW-0472">Membrane</keyword>
<evidence type="ECO:0000256" key="11">
    <source>
        <dbReference type="ARBA" id="ARBA00022840"/>
    </source>
</evidence>
<evidence type="ECO:0000256" key="3">
    <source>
        <dbReference type="ARBA" id="ARBA00008883"/>
    </source>
</evidence>
<keyword evidence="22" id="KW-1185">Reference proteome</keyword>
<evidence type="ECO:0000256" key="10">
    <source>
        <dbReference type="ARBA" id="ARBA00022777"/>
    </source>
</evidence>
<dbReference type="Proteomes" id="UP000002774">
    <property type="component" value="Chromosome"/>
</dbReference>
<organism evidence="21 22">
    <name type="scientific">Mucilaginibacter paludis DSM 18603</name>
    <dbReference type="NCBI Taxonomy" id="714943"/>
    <lineage>
        <taxon>Bacteria</taxon>
        <taxon>Pseudomonadati</taxon>
        <taxon>Bacteroidota</taxon>
        <taxon>Sphingobacteriia</taxon>
        <taxon>Sphingobacteriales</taxon>
        <taxon>Sphingobacteriaceae</taxon>
        <taxon>Mucilaginibacter</taxon>
    </lineage>
</organism>
<dbReference type="SUPFAM" id="SSF52540">
    <property type="entry name" value="P-loop containing nucleoside triphosphate hydrolases"/>
    <property type="match status" value="1"/>
</dbReference>
<name>H1Y8T9_9SPHI</name>
<evidence type="ECO:0000259" key="20">
    <source>
        <dbReference type="Pfam" id="PF13807"/>
    </source>
</evidence>
<evidence type="ECO:0000256" key="1">
    <source>
        <dbReference type="ARBA" id="ARBA00004429"/>
    </source>
</evidence>
<dbReference type="InterPro" id="IPR005702">
    <property type="entry name" value="Wzc-like_C"/>
</dbReference>
<dbReference type="PANTHER" id="PTHR32309:SF13">
    <property type="entry name" value="FERRIC ENTEROBACTIN TRANSPORT PROTEIN FEPE"/>
    <property type="match status" value="1"/>
</dbReference>
<dbReference type="STRING" id="714943.Mucpa_4616"/>
<dbReference type="CDD" id="cd05387">
    <property type="entry name" value="BY-kinase"/>
    <property type="match status" value="1"/>
</dbReference>
<evidence type="ECO:0000256" key="17">
    <source>
        <dbReference type="SAM" id="Phobius"/>
    </source>
</evidence>
<evidence type="ECO:0000256" key="14">
    <source>
        <dbReference type="ARBA" id="ARBA00023137"/>
    </source>
</evidence>
<feature type="transmembrane region" description="Helical" evidence="17">
    <location>
        <begin position="490"/>
        <end position="509"/>
    </location>
</feature>
<dbReference type="InterPro" id="IPR050445">
    <property type="entry name" value="Bact_polysacc_biosynth/exp"/>
</dbReference>
<dbReference type="GO" id="GO:0005886">
    <property type="term" value="C:plasma membrane"/>
    <property type="evidence" value="ECO:0007669"/>
    <property type="project" value="UniProtKB-SubCell"/>
</dbReference>
<dbReference type="GO" id="GO:0005524">
    <property type="term" value="F:ATP binding"/>
    <property type="evidence" value="ECO:0007669"/>
    <property type="project" value="UniProtKB-KW"/>
</dbReference>
<dbReference type="InterPro" id="IPR003856">
    <property type="entry name" value="LPS_length_determ_N"/>
</dbReference>
<dbReference type="Pfam" id="PF02706">
    <property type="entry name" value="Wzz"/>
    <property type="match status" value="1"/>
</dbReference>
<sequence length="796" mass="88678">MNVRQTGGNKTVLTQQFTDLRFILAKYLYHWPLFVLGLVIAMAGAYVYLAVVNPAFEISATILVKDEKKSPQEKSALPELEQSTSPKNAEAEIEILRSKKLVGRVVDTLHLWVDYSTKTGLKATDLYKTSPVEIVFSQPLSLSKSQKFQIVIKDGKSFEMENMAGQKQTFLFNQVVKSAFGSWTLKPTAYLNQFIGAGLTIKLQDPEVVTNNYLKTLDVHLLDKLAPTIGLFLVDEVPQRGKDFLNRLVEAYNEAASDEEKRTTRSTIEFIDNRLSSLTGELNHAEKQVEGYRSSQGLTDISSQTKVYLENVQSNDAQLNEVNVQLNVIDGIERYVNSPSVNASAPATIGITDPALNSLIEKLSRLQLQKSALLATTPEGNPVFEPINQQIALTRSSIKETVKGIKSALLNSKKELQSVNHKTESSIKDIPVLERQFVGMKRQQSIKENLYIYLLQKREELALSYASTFSDARIVDQANTGDVKWPKTSLVVAIALLCGIGLPFFIIYFRDSIGNKITDRRDIEAVLDVPILGELSYEEVKNEVIVITNKQRLIGEQFRALRTNLNYLHQNTRGAIEPDGSLKTGKRGRVTLLTSSVSKEGKSFVSANLAASFAASGGKTVILEMDLRKPKISVAFNLPSNHPGISEFLSSEVTVDSIIQTPGNIPNLDIIGSGEIPAAPSELLESDRLVVLIAELKERYDNIIIDTAPLHLVTDAMIIAKVADVSLYLIMQGYTDKDELKFIREIYESDKLPNMSIVFNGIKRNKYGYGYHYDNSYYNEGPAESKFTWKQIASRL</sequence>
<evidence type="ECO:0000256" key="6">
    <source>
        <dbReference type="ARBA" id="ARBA00022519"/>
    </source>
</evidence>
<feature type="domain" description="Polysaccharide chain length determinant N-terminal" evidence="18">
    <location>
        <begin position="19"/>
        <end position="109"/>
    </location>
</feature>
<dbReference type="Pfam" id="PF13614">
    <property type="entry name" value="AAA_31"/>
    <property type="match status" value="1"/>
</dbReference>
<keyword evidence="6" id="KW-0997">Cell inner membrane</keyword>
<dbReference type="RefSeq" id="WP_008509594.1">
    <property type="nucleotide sequence ID" value="NZ_CM001403.1"/>
</dbReference>
<dbReference type="NCBIfam" id="TIGR01007">
    <property type="entry name" value="eps_fam"/>
    <property type="match status" value="1"/>
</dbReference>
<keyword evidence="10" id="KW-0418">Kinase</keyword>
<keyword evidence="11" id="KW-0067">ATP-binding</keyword>
<comment type="catalytic activity">
    <reaction evidence="15">
        <text>L-tyrosyl-[protein] + ATP = O-phospho-L-tyrosyl-[protein] + ADP + H(+)</text>
        <dbReference type="Rhea" id="RHEA:10596"/>
        <dbReference type="Rhea" id="RHEA-COMP:10136"/>
        <dbReference type="Rhea" id="RHEA-COMP:20101"/>
        <dbReference type="ChEBI" id="CHEBI:15378"/>
        <dbReference type="ChEBI" id="CHEBI:30616"/>
        <dbReference type="ChEBI" id="CHEBI:46858"/>
        <dbReference type="ChEBI" id="CHEBI:61978"/>
        <dbReference type="ChEBI" id="CHEBI:456216"/>
        <dbReference type="EC" id="2.7.10.2"/>
    </reaction>
</comment>
<evidence type="ECO:0000256" key="9">
    <source>
        <dbReference type="ARBA" id="ARBA00022741"/>
    </source>
</evidence>
<dbReference type="eggNOG" id="COG0489">
    <property type="taxonomic scope" value="Bacteria"/>
</dbReference>
<dbReference type="InterPro" id="IPR032807">
    <property type="entry name" value="GNVR"/>
</dbReference>
<evidence type="ECO:0000256" key="8">
    <source>
        <dbReference type="ARBA" id="ARBA00022692"/>
    </source>
</evidence>
<evidence type="ECO:0000256" key="16">
    <source>
        <dbReference type="SAM" id="Coils"/>
    </source>
</evidence>
<comment type="subcellular location">
    <subcellularLocation>
        <location evidence="1">Cell inner membrane</location>
        <topology evidence="1">Multi-pass membrane protein</topology>
    </subcellularLocation>
</comment>
<accession>H1Y8T9</accession>
<evidence type="ECO:0000256" key="13">
    <source>
        <dbReference type="ARBA" id="ARBA00023136"/>
    </source>
</evidence>
<dbReference type="AlphaFoldDB" id="H1Y8T9"/>
<keyword evidence="16" id="KW-0175">Coiled coil</keyword>
<protein>
    <recommendedName>
        <fullName evidence="4">non-specific protein-tyrosine kinase</fullName>
        <ecNumber evidence="4">2.7.10.2</ecNumber>
    </recommendedName>
</protein>
<keyword evidence="12 17" id="KW-1133">Transmembrane helix</keyword>
<dbReference type="Pfam" id="PF13807">
    <property type="entry name" value="GNVR"/>
    <property type="match status" value="1"/>
</dbReference>
<keyword evidence="5" id="KW-1003">Cell membrane</keyword>
<comment type="similarity">
    <text evidence="2">Belongs to the CpsD/CapB family.</text>
</comment>
<evidence type="ECO:0000256" key="5">
    <source>
        <dbReference type="ARBA" id="ARBA00022475"/>
    </source>
</evidence>